<dbReference type="Proteomes" id="UP000503011">
    <property type="component" value="Chromosome"/>
</dbReference>
<dbReference type="PANTHER" id="PTHR42716">
    <property type="entry name" value="L-ASPARTATE OXIDASE"/>
    <property type="match status" value="1"/>
</dbReference>
<dbReference type="KEGG" id="psuu:Psuf_054900"/>
<accession>A0A6F8YPW8</accession>
<dbReference type="GO" id="GO:0008734">
    <property type="term" value="F:L-aspartate oxidase activity"/>
    <property type="evidence" value="ECO:0007669"/>
    <property type="project" value="InterPro"/>
</dbReference>
<proteinExistence type="predicted"/>
<dbReference type="AlphaFoldDB" id="A0A6F8YPW8"/>
<protein>
    <submittedName>
        <fullName evidence="1">FAD-dependent oxidoreductase</fullName>
    </submittedName>
</protein>
<dbReference type="Pfam" id="PF12831">
    <property type="entry name" value="FAD_oxidored"/>
    <property type="match status" value="1"/>
</dbReference>
<dbReference type="SUPFAM" id="SSF51905">
    <property type="entry name" value="FAD/NAD(P)-binding domain"/>
    <property type="match status" value="1"/>
</dbReference>
<reference evidence="1 2" key="1">
    <citation type="submission" date="2020-03" db="EMBL/GenBank/DDBJ databases">
        <title>Whole genome shotgun sequence of Phytohabitans suffuscus NBRC 105367.</title>
        <authorList>
            <person name="Komaki H."/>
            <person name="Tamura T."/>
        </authorList>
    </citation>
    <scope>NUCLEOTIDE SEQUENCE [LARGE SCALE GENOMIC DNA]</scope>
    <source>
        <strain evidence="1 2">NBRC 105367</strain>
    </source>
</reference>
<sequence>MFVELDCDLLVVGGGLGGVAAALGALRAGRRVVLTEEYDWLGGQLTSQAVPPDEHSWVEQFGVTASYRALRDGIREHYRRFYPLTDRARADRHLNPGAGHVSRLCHEPRVAVAVIESMLAPYRGSGRLVVLQPARAVSADVDGDRVTAVTVAHEGREVTVTAPYIVDATETGELLPLTGTEYVTGFESRAETGEPSAPDEAQPANTQAVSVCFAVDHVDGDHTIDKPERYDFWRAYQPPFWGDRLLSFRAPHPRTLEIVERSFTPNPDDDPGLVVADQRLNPGDGNLWTFRRIAARRNFRDGFYASDICLVNWPQIDYFEAPVVDVPDPAAGIAAARELSRSMLYWLQTEAPRPDGGTGFPGLRLRGDVTGSADGLAQAPYVRESRRIRARYTVVEQDLSLAVRGDKGAVSYPDSVGVGMYRIDLHPSTGGDNYIDVASCPFEIPLGALLPRRVTNLIAGGKNIGTTHITNGSYRLHPVEWNAGEVAGVLADFCLARRTTPAAVRDTPGLLADFQNRLTAEGVELRWPDVSGY</sequence>
<dbReference type="PANTHER" id="PTHR42716:SF1">
    <property type="entry name" value="SLL0471 PROTEIN"/>
    <property type="match status" value="1"/>
</dbReference>
<dbReference type="InterPro" id="IPR005288">
    <property type="entry name" value="NadB"/>
</dbReference>
<dbReference type="GO" id="GO:0009435">
    <property type="term" value="P:NAD+ biosynthetic process"/>
    <property type="evidence" value="ECO:0007669"/>
    <property type="project" value="InterPro"/>
</dbReference>
<dbReference type="Gene3D" id="3.50.50.60">
    <property type="entry name" value="FAD/NAD(P)-binding domain"/>
    <property type="match status" value="1"/>
</dbReference>
<keyword evidence="2" id="KW-1185">Reference proteome</keyword>
<gene>
    <name evidence="1" type="ORF">Psuf_054900</name>
</gene>
<evidence type="ECO:0000313" key="2">
    <source>
        <dbReference type="Proteomes" id="UP000503011"/>
    </source>
</evidence>
<reference evidence="1 2" key="2">
    <citation type="submission" date="2020-03" db="EMBL/GenBank/DDBJ databases">
        <authorList>
            <person name="Ichikawa N."/>
            <person name="Kimura A."/>
            <person name="Kitahashi Y."/>
            <person name="Uohara A."/>
        </authorList>
    </citation>
    <scope>NUCLEOTIDE SEQUENCE [LARGE SCALE GENOMIC DNA]</scope>
    <source>
        <strain evidence="1 2">NBRC 105367</strain>
    </source>
</reference>
<dbReference type="InterPro" id="IPR036188">
    <property type="entry name" value="FAD/NAD-bd_sf"/>
</dbReference>
<name>A0A6F8YPW8_9ACTN</name>
<dbReference type="EMBL" id="AP022871">
    <property type="protein sequence ID" value="BCB88177.1"/>
    <property type="molecule type" value="Genomic_DNA"/>
</dbReference>
<evidence type="ECO:0000313" key="1">
    <source>
        <dbReference type="EMBL" id="BCB88177.1"/>
    </source>
</evidence>
<organism evidence="1 2">
    <name type="scientific">Phytohabitans suffuscus</name>
    <dbReference type="NCBI Taxonomy" id="624315"/>
    <lineage>
        <taxon>Bacteria</taxon>
        <taxon>Bacillati</taxon>
        <taxon>Actinomycetota</taxon>
        <taxon>Actinomycetes</taxon>
        <taxon>Micromonosporales</taxon>
        <taxon>Micromonosporaceae</taxon>
    </lineage>
</organism>